<dbReference type="GO" id="GO:0005789">
    <property type="term" value="C:endoplasmic reticulum membrane"/>
    <property type="evidence" value="ECO:0007669"/>
    <property type="project" value="UniProtKB-SubCell"/>
</dbReference>
<dbReference type="InterPro" id="IPR007873">
    <property type="entry name" value="Glycosyltransferase_ALG3"/>
</dbReference>
<comment type="pathway">
    <text evidence="2">Protein modification; protein glycosylation.</text>
</comment>
<evidence type="ECO:0000256" key="5">
    <source>
        <dbReference type="ARBA" id="ARBA00022679"/>
    </source>
</evidence>
<evidence type="ECO:0000256" key="2">
    <source>
        <dbReference type="ARBA" id="ARBA00004922"/>
    </source>
</evidence>
<comment type="catalytic activity">
    <reaction evidence="10">
        <text>an alpha-D-Man-(1-&gt;2)-alpha-D-Man-(1-&gt;2)-alpha-D-Man-(1-&gt;3)-[alpha-D-Man-(1-&gt;6)]-beta-D-Man-(1-&gt;4)-beta-D-GlcNAc-(1-&gt;4)-alpha-D-GlcNAc-diphospho-di-trans,poly-cis-dolichol + a di-trans,poly-cis-dolichyl beta-D-mannosyl phosphate = an alpha-D-Man-(1-&gt;2)-alpha-D-Man-(1-&gt;2)-alpha-D-Man-(1-&gt;3)-[alpha-D-Man-(1-&gt;3)-alpha-D-Man-(1-&gt;6)]-beta-D-Man-(1-&gt;4)-beta-D-GlcNAc-(1-&gt;4)-alpha-D-GlcNAc-diphospho-di-trans,poly-cis-dolichol + a di-trans,poly-cis-dolichyl phosphate + H(+)</text>
        <dbReference type="Rhea" id="RHEA:29527"/>
        <dbReference type="Rhea" id="RHEA-COMP:19498"/>
        <dbReference type="Rhea" id="RHEA-COMP:19501"/>
        <dbReference type="Rhea" id="RHEA-COMP:19516"/>
        <dbReference type="Rhea" id="RHEA-COMP:19517"/>
        <dbReference type="ChEBI" id="CHEBI:15378"/>
        <dbReference type="ChEBI" id="CHEBI:57683"/>
        <dbReference type="ChEBI" id="CHEBI:58211"/>
        <dbReference type="ChEBI" id="CHEBI:132515"/>
        <dbReference type="ChEBI" id="CHEBI:132516"/>
        <dbReference type="EC" id="2.4.1.258"/>
    </reaction>
    <physiologicalReaction direction="left-to-right" evidence="10">
        <dbReference type="Rhea" id="RHEA:29528"/>
    </physiologicalReaction>
</comment>
<feature type="transmembrane region" description="Helical" evidence="11">
    <location>
        <begin position="450"/>
        <end position="469"/>
    </location>
</feature>
<evidence type="ECO:0000256" key="7">
    <source>
        <dbReference type="ARBA" id="ARBA00022824"/>
    </source>
</evidence>
<dbReference type="PANTHER" id="PTHR12646">
    <property type="entry name" value="NOT56 - RELATED"/>
    <property type="match status" value="1"/>
</dbReference>
<feature type="transmembrane region" description="Helical" evidence="11">
    <location>
        <begin position="280"/>
        <end position="300"/>
    </location>
</feature>
<dbReference type="Proteomes" id="UP000683360">
    <property type="component" value="Unassembled WGS sequence"/>
</dbReference>
<feature type="transmembrane region" description="Helical" evidence="11">
    <location>
        <begin position="147"/>
        <end position="163"/>
    </location>
</feature>
<comment type="subcellular location">
    <subcellularLocation>
        <location evidence="1">Endoplasmic reticulum membrane</location>
        <topology evidence="1">Multi-pass membrane protein</topology>
    </subcellularLocation>
</comment>
<accession>A0A8S3QUV7</accession>
<dbReference type="AlphaFoldDB" id="A0A8S3QUV7"/>
<evidence type="ECO:0000256" key="10">
    <source>
        <dbReference type="ARBA" id="ARBA00049506"/>
    </source>
</evidence>
<evidence type="ECO:0000256" key="1">
    <source>
        <dbReference type="ARBA" id="ARBA00004477"/>
    </source>
</evidence>
<evidence type="ECO:0000313" key="13">
    <source>
        <dbReference type="Proteomes" id="UP000683360"/>
    </source>
</evidence>
<dbReference type="EMBL" id="CAJPWZ010000666">
    <property type="protein sequence ID" value="CAG2198135.1"/>
    <property type="molecule type" value="Genomic_DNA"/>
</dbReference>
<keyword evidence="8 11" id="KW-1133">Transmembrane helix</keyword>
<evidence type="ECO:0000256" key="8">
    <source>
        <dbReference type="ARBA" id="ARBA00022989"/>
    </source>
</evidence>
<organism evidence="12 13">
    <name type="scientific">Mytilus edulis</name>
    <name type="common">Blue mussel</name>
    <dbReference type="NCBI Taxonomy" id="6550"/>
    <lineage>
        <taxon>Eukaryota</taxon>
        <taxon>Metazoa</taxon>
        <taxon>Spiralia</taxon>
        <taxon>Lophotrochozoa</taxon>
        <taxon>Mollusca</taxon>
        <taxon>Bivalvia</taxon>
        <taxon>Autobranchia</taxon>
        <taxon>Pteriomorphia</taxon>
        <taxon>Mytilida</taxon>
        <taxon>Mytiloidea</taxon>
        <taxon>Mytilidae</taxon>
        <taxon>Mytilinae</taxon>
        <taxon>Mytilus</taxon>
    </lineage>
</organism>
<keyword evidence="13" id="KW-1185">Reference proteome</keyword>
<reference evidence="12" key="1">
    <citation type="submission" date="2021-03" db="EMBL/GenBank/DDBJ databases">
        <authorList>
            <person name="Bekaert M."/>
        </authorList>
    </citation>
    <scope>NUCLEOTIDE SEQUENCE</scope>
</reference>
<dbReference type="PANTHER" id="PTHR12646:SF0">
    <property type="entry name" value="DOL-P-MAN:MAN(5)GLCNAC(2)-PP-DOL ALPHA-1,3-MANNOSYLTRANSFERASE"/>
    <property type="match status" value="1"/>
</dbReference>
<dbReference type="Pfam" id="PF05208">
    <property type="entry name" value="ALG3"/>
    <property type="match status" value="1"/>
</dbReference>
<evidence type="ECO:0000256" key="4">
    <source>
        <dbReference type="ARBA" id="ARBA00022676"/>
    </source>
</evidence>
<feature type="transmembrane region" description="Helical" evidence="11">
    <location>
        <begin position="340"/>
        <end position="358"/>
    </location>
</feature>
<keyword evidence="4 12" id="KW-0328">Glycosyltransferase</keyword>
<keyword evidence="7" id="KW-0256">Endoplasmic reticulum</keyword>
<dbReference type="GO" id="GO:0052925">
    <property type="term" value="F:dol-P-Man:Man(5)GlcNAc(2)-PP-Dol alpha-1,3-mannosyltransferase activity"/>
    <property type="evidence" value="ECO:0007669"/>
    <property type="project" value="UniProtKB-EC"/>
</dbReference>
<feature type="transmembrane region" description="Helical" evidence="11">
    <location>
        <begin position="213"/>
        <end position="234"/>
    </location>
</feature>
<protein>
    <recommendedName>
        <fullName evidence="3">dolichyl-P-Man:Man5GlcNAc2-PP-dolichol alpha-1,3-mannosyltransferase</fullName>
        <ecNumber evidence="3">2.4.1.258</ecNumber>
    </recommendedName>
</protein>
<dbReference type="EC" id="2.4.1.258" evidence="3"/>
<evidence type="ECO:0000256" key="6">
    <source>
        <dbReference type="ARBA" id="ARBA00022692"/>
    </source>
</evidence>
<keyword evidence="6 11" id="KW-0812">Transmembrane</keyword>
<sequence>MSGSAQKGLTYVYVNVTPVLLYGSVQEGQQYPTANMANNIFYSSVHDGLSNFAVNVANALMVGSASIPSEITDKQDDEFIEELHIVDELYFAQIESSQSENLSDDDGVGVCYVKYTEIDWTAYMQEVEGVVNGTYDYLKLKGDTGPLVYPAGFVYIYTALYYITDHGTNIKLGQYIFAVLYILSLVVIFDIYRRCKTIPPYAYIFMCCASYRIHSIYILRLFNDPIAMLFLYIAVDLFLQDKWSTGCLMFSLGVSVKMNVLLFAPALLVLLLVRHGTMATAKYLTICALPQIILAIPFLLVNPWGYIIQSFNLGRQFFYIWTVNWRLVPEDLFLDKKFQLLLLACHAVCLLLFFHFKWKRLYQCVRFRVWMKPLPHTLTSSQIILPLFTANFIGMCFSRSLHYQFYVWYFHTLHYILWSTALPSVVRILLLGCIELSWNTYPSTVFSSSLLHGSHFIILTSLWWSPLYTPQKKVMVASKMH</sequence>
<feature type="transmembrane region" description="Helical" evidence="11">
    <location>
        <begin position="405"/>
        <end position="430"/>
    </location>
</feature>
<evidence type="ECO:0000256" key="3">
    <source>
        <dbReference type="ARBA" id="ARBA00011964"/>
    </source>
</evidence>
<feature type="transmembrane region" description="Helical" evidence="11">
    <location>
        <begin position="175"/>
        <end position="192"/>
    </location>
</feature>
<keyword evidence="9 11" id="KW-0472">Membrane</keyword>
<evidence type="ECO:0000256" key="11">
    <source>
        <dbReference type="SAM" id="Phobius"/>
    </source>
</evidence>
<proteinExistence type="predicted"/>
<comment type="caution">
    <text evidence="12">The sequence shown here is derived from an EMBL/GenBank/DDBJ whole genome shotgun (WGS) entry which is preliminary data.</text>
</comment>
<dbReference type="OrthoDB" id="20028at2759"/>
<keyword evidence="5 12" id="KW-0808">Transferase</keyword>
<feature type="transmembrane region" description="Helical" evidence="11">
    <location>
        <begin position="254"/>
        <end position="273"/>
    </location>
</feature>
<gene>
    <name evidence="12" type="ORF">MEDL_12908</name>
</gene>
<feature type="transmembrane region" description="Helical" evidence="11">
    <location>
        <begin position="378"/>
        <end position="398"/>
    </location>
</feature>
<evidence type="ECO:0000256" key="9">
    <source>
        <dbReference type="ARBA" id="ARBA00023136"/>
    </source>
</evidence>
<evidence type="ECO:0000313" key="12">
    <source>
        <dbReference type="EMBL" id="CAG2198135.1"/>
    </source>
</evidence>
<name>A0A8S3QUV7_MYTED</name>